<dbReference type="InterPro" id="IPR025234">
    <property type="entry name" value="YjzH-like"/>
</dbReference>
<dbReference type="RefSeq" id="WP_183946843.1">
    <property type="nucleotide sequence ID" value="NZ_JACHHX010000001.1"/>
</dbReference>
<organism evidence="1 2">
    <name type="scientific">Rehaibacterium terrae</name>
    <dbReference type="NCBI Taxonomy" id="1341696"/>
    <lineage>
        <taxon>Bacteria</taxon>
        <taxon>Pseudomonadati</taxon>
        <taxon>Pseudomonadota</taxon>
        <taxon>Gammaproteobacteria</taxon>
        <taxon>Lysobacterales</taxon>
        <taxon>Lysobacteraceae</taxon>
        <taxon>Rehaibacterium</taxon>
    </lineage>
</organism>
<gene>
    <name evidence="1" type="ORF">HNQ58_000121</name>
</gene>
<proteinExistence type="predicted"/>
<comment type="caution">
    <text evidence="1">The sequence shown here is derived from an EMBL/GenBank/DDBJ whole genome shotgun (WGS) entry which is preliminary data.</text>
</comment>
<evidence type="ECO:0000313" key="1">
    <source>
        <dbReference type="EMBL" id="MBB5014250.1"/>
    </source>
</evidence>
<name>A0A7W7V7Z0_9GAMM</name>
<dbReference type="Proteomes" id="UP000519004">
    <property type="component" value="Unassembled WGS sequence"/>
</dbReference>
<keyword evidence="2" id="KW-1185">Reference proteome</keyword>
<evidence type="ECO:0000313" key="2">
    <source>
        <dbReference type="Proteomes" id="UP000519004"/>
    </source>
</evidence>
<dbReference type="EMBL" id="JACHHX010000001">
    <property type="protein sequence ID" value="MBB5014250.1"/>
    <property type="molecule type" value="Genomic_DNA"/>
</dbReference>
<evidence type="ECO:0008006" key="3">
    <source>
        <dbReference type="Google" id="ProtNLM"/>
    </source>
</evidence>
<dbReference type="AlphaFoldDB" id="A0A7W7V7Z0"/>
<reference evidence="1 2" key="1">
    <citation type="submission" date="2020-08" db="EMBL/GenBank/DDBJ databases">
        <title>Genomic Encyclopedia of Type Strains, Phase IV (KMG-IV): sequencing the most valuable type-strain genomes for metagenomic binning, comparative biology and taxonomic classification.</title>
        <authorList>
            <person name="Goeker M."/>
        </authorList>
    </citation>
    <scope>NUCLEOTIDE SEQUENCE [LARGE SCALE GENOMIC DNA]</scope>
    <source>
        <strain evidence="1 2">DSM 25897</strain>
    </source>
</reference>
<dbReference type="Pfam" id="PF13783">
    <property type="entry name" value="DUF4177"/>
    <property type="match status" value="1"/>
</dbReference>
<protein>
    <recommendedName>
        <fullName evidence="3">DUF4177 domain-containing protein</fullName>
    </recommendedName>
</protein>
<accession>A0A7W7V7Z0</accession>
<sequence length="59" mass="6942">MANERWTYQVVEVRPRLFGVRPEDVQAELNRLGAQGWELVSVTQPGTMHPVRLYFKRTQ</sequence>